<dbReference type="Gene3D" id="2.40.160.120">
    <property type="match status" value="1"/>
</dbReference>
<dbReference type="Pfam" id="PF01237">
    <property type="entry name" value="Oxysterol_BP"/>
    <property type="match status" value="1"/>
</dbReference>
<protein>
    <recommendedName>
        <fullName evidence="4">Oxysterol-binding protein</fullName>
    </recommendedName>
</protein>
<dbReference type="InterPro" id="IPR000648">
    <property type="entry name" value="Oxysterol-bd"/>
</dbReference>
<evidence type="ECO:0000256" key="1">
    <source>
        <dbReference type="ARBA" id="ARBA00008842"/>
    </source>
</evidence>
<gene>
    <name evidence="2" type="ORF">RB653_005527</name>
</gene>
<reference evidence="2 3" key="1">
    <citation type="submission" date="2023-11" db="EMBL/GenBank/DDBJ databases">
        <title>Dfirmibasis_genome.</title>
        <authorList>
            <person name="Edelbroek B."/>
            <person name="Kjellin J."/>
            <person name="Jerlstrom-Hultqvist J."/>
            <person name="Soderbom F."/>
        </authorList>
    </citation>
    <scope>NUCLEOTIDE SEQUENCE [LARGE SCALE GENOMIC DNA]</scope>
    <source>
        <strain evidence="2 3">TNS-C-14</strain>
    </source>
</reference>
<dbReference type="AlphaFoldDB" id="A0AAN7U843"/>
<evidence type="ECO:0000313" key="3">
    <source>
        <dbReference type="Proteomes" id="UP001344447"/>
    </source>
</evidence>
<name>A0AAN7U843_9MYCE</name>
<dbReference type="GO" id="GO:0005829">
    <property type="term" value="C:cytosol"/>
    <property type="evidence" value="ECO:0007669"/>
    <property type="project" value="TreeGrafter"/>
</dbReference>
<keyword evidence="3" id="KW-1185">Reference proteome</keyword>
<dbReference type="SUPFAM" id="SSF144000">
    <property type="entry name" value="Oxysterol-binding protein-like"/>
    <property type="match status" value="1"/>
</dbReference>
<dbReference type="GO" id="GO:0032934">
    <property type="term" value="F:sterol binding"/>
    <property type="evidence" value="ECO:0007669"/>
    <property type="project" value="TreeGrafter"/>
</dbReference>
<dbReference type="FunFam" id="2.40.160.120:FF:000011">
    <property type="entry name" value="Oxysterol-binding protein-related protein 4C"/>
    <property type="match status" value="1"/>
</dbReference>
<dbReference type="InterPro" id="IPR037239">
    <property type="entry name" value="OSBP_sf"/>
</dbReference>
<dbReference type="PANTHER" id="PTHR10972">
    <property type="entry name" value="OXYSTEROL-BINDING PROTEIN-RELATED"/>
    <property type="match status" value="1"/>
</dbReference>
<organism evidence="2 3">
    <name type="scientific">Dictyostelium firmibasis</name>
    <dbReference type="NCBI Taxonomy" id="79012"/>
    <lineage>
        <taxon>Eukaryota</taxon>
        <taxon>Amoebozoa</taxon>
        <taxon>Evosea</taxon>
        <taxon>Eumycetozoa</taxon>
        <taxon>Dictyostelia</taxon>
        <taxon>Dictyosteliales</taxon>
        <taxon>Dictyosteliaceae</taxon>
        <taxon>Dictyostelium</taxon>
    </lineage>
</organism>
<comment type="similarity">
    <text evidence="1">Belongs to the OSBP family.</text>
</comment>
<dbReference type="Proteomes" id="UP001344447">
    <property type="component" value="Unassembled WGS sequence"/>
</dbReference>
<dbReference type="GO" id="GO:0016020">
    <property type="term" value="C:membrane"/>
    <property type="evidence" value="ECO:0007669"/>
    <property type="project" value="TreeGrafter"/>
</dbReference>
<proteinExistence type="inferred from homology"/>
<comment type="caution">
    <text evidence="2">The sequence shown here is derived from an EMBL/GenBank/DDBJ whole genome shotgun (WGS) entry which is preliminary data.</text>
</comment>
<accession>A0AAN7U843</accession>
<evidence type="ECO:0008006" key="4">
    <source>
        <dbReference type="Google" id="ProtNLM"/>
    </source>
</evidence>
<sequence>MGKKDKNISVEEEVDEAEIEKLAAENANKPAPQLTKEDLEAIDNIEPGTSRLAIIGKMIKKVSIGTDISNISMPGSFILAKSTLSYFSDNFSSYFGELLKANKIDDDLERMLQVCRYLTTTLKETEDTTRKPLNPILGETWQANIQVKDGDGNEIRDNYFFAEQISHHPPISSSTVYNKKDGVNCTFCLPVRSQFMGTYVKISFEGESHITFEKYNEKFTFVAPPMAVRIFRSFSEYVGKGILKSDKSDYVIKSNYFAKPLFGGVYNGFESKVYKGKEKLYKIKGTWSGEMKITNLKTNETTVFFNRPREEATVVFPDTEQTLPTDSSVVWKGVFDAHKRDDVKAMSQEKVKVEEEQRKLAHQRKNTDEWKPVHFHKVDGRWQLINLKD</sequence>
<dbReference type="PANTHER" id="PTHR10972:SF78">
    <property type="entry name" value="OXYSTEROL-BINDING PROTEIN 1-RELATED"/>
    <property type="match status" value="1"/>
</dbReference>
<dbReference type="Gene3D" id="3.30.70.3490">
    <property type="match status" value="1"/>
</dbReference>
<dbReference type="EMBL" id="JAVFKY010000001">
    <property type="protein sequence ID" value="KAK5583922.1"/>
    <property type="molecule type" value="Genomic_DNA"/>
</dbReference>
<evidence type="ECO:0000313" key="2">
    <source>
        <dbReference type="EMBL" id="KAK5583922.1"/>
    </source>
</evidence>
<dbReference type="Gene3D" id="1.10.287.2720">
    <property type="match status" value="1"/>
</dbReference>